<dbReference type="Gene3D" id="3.90.920.10">
    <property type="entry name" value="DNA primase, PRIM domain"/>
    <property type="match status" value="1"/>
</dbReference>
<dbReference type="SUPFAM" id="SSF56091">
    <property type="entry name" value="DNA ligase/mRNA capping enzyme, catalytic domain"/>
    <property type="match status" value="1"/>
</dbReference>
<dbReference type="InterPro" id="IPR014143">
    <property type="entry name" value="NHEJ_ligase_prk"/>
</dbReference>
<keyword evidence="9" id="KW-0227">DNA damage</keyword>
<keyword evidence="18" id="KW-0511">Multifunctional enzyme</keyword>
<feature type="region of interest" description="Disordered" evidence="21">
    <location>
        <begin position="562"/>
        <end position="622"/>
    </location>
</feature>
<sequence>MTLAKYKQKRSFSETPEPKGGKSKDNDLRFVVQKHHASHLHYDFRLEMKGVLKSWAVPKGPSTDPSVKRLAMMVEDHPYDYRNFEGTIPEGNYGAGTVIVWDEGTYTSADVISDDKKVQEKELLQQLSEGKLKFTLYGKKLKGTWALVKASGRGENSWLLMKLKDKYASTEDITKKDKSVVSGKTVEEVAATSGNVWMSGKKAAVSKAAMKAAASKKAVVSATKAVRGKKALKAPSDDIEDADDPAPPVNDLLKKGKRAKMPEAVKPMLATLTDKPFDNDDWIYEIKWDGYRAISYLSNGKVNLLSRKLISFNTKFPVIVDALKDWKVNAVVDGEIVAINDTGNPDFQALQNYVKNGKQARLVYYVFDLLWYDGKDYTDLPLTERKQILQNILPEDSEVIHFSDHITGKGTDFFHAATDKGLEGVMAKRADSTYAIDTRSQSWLKIKNNQKMEAIICGYTQGRNSRKHFGALILGKYKGSTLTYIGHTGGGFNEQSLKDLYDRFQDLITDESPFKKTPKTNMPVTWLRPALVCEVKFAEVTSDGILRQPIFLGLREDKQAANEKNEKVVKAPKNKSAGSVNAKKKATPESKKQTAKAESKLAKKVAMKAPAKKSGSSSSEKLLSEDQKEITLTINSKQLKFTNLDKIYWPKEKITKRDMLNYYANIAEFILPYLKDRPQSLNRYPNGIDGLSFYQKDVEGKVADWVETFSYVSESDGETKHFLVCKDEASLLYMANLGCIEMHPWHSRVQKPDNPDWCVIDLDPDQNPFDQVIETALVIKDVLDSAGATSYVKTSGSTGMHILLPLGAKYSYDQSRMLAELIVGIVNKQLPKTTSVERSPAKRKGLIYLDFLQNRQIQTIAAPYSLRPKPGATASAPLDWSEVKKGLKMSDFNIFNMRDRITETGDILKGVLGKGIDLNKILPKVQGLL</sequence>
<evidence type="ECO:0000256" key="21">
    <source>
        <dbReference type="SAM" id="MobiDB-lite"/>
    </source>
</evidence>
<dbReference type="Proteomes" id="UP000468388">
    <property type="component" value="Unassembled WGS sequence"/>
</dbReference>
<dbReference type="NCBIfam" id="TIGR02778">
    <property type="entry name" value="ligD_pol"/>
    <property type="match status" value="1"/>
</dbReference>
<evidence type="ECO:0000256" key="2">
    <source>
        <dbReference type="ARBA" id="ARBA00012727"/>
    </source>
</evidence>
<keyword evidence="17" id="KW-0464">Manganese</keyword>
<feature type="compositionally biased region" description="Basic residues" evidence="21">
    <location>
        <begin position="1"/>
        <end position="10"/>
    </location>
</feature>
<evidence type="ECO:0000256" key="19">
    <source>
        <dbReference type="ARBA" id="ARBA00029943"/>
    </source>
</evidence>
<evidence type="ECO:0000256" key="16">
    <source>
        <dbReference type="ARBA" id="ARBA00023204"/>
    </source>
</evidence>
<keyword evidence="24" id="KW-1185">Reference proteome</keyword>
<feature type="compositionally biased region" description="Basic and acidic residues" evidence="21">
    <location>
        <begin position="586"/>
        <end position="601"/>
    </location>
</feature>
<gene>
    <name evidence="23" type="primary">ligD</name>
    <name evidence="23" type="ORF">GO495_07030</name>
</gene>
<dbReference type="InterPro" id="IPR052171">
    <property type="entry name" value="NHEJ_LigD"/>
</dbReference>
<evidence type="ECO:0000256" key="1">
    <source>
        <dbReference type="ARBA" id="ARBA00001936"/>
    </source>
</evidence>
<dbReference type="CDD" id="cd04865">
    <property type="entry name" value="LigD_Pol_like_2"/>
    <property type="match status" value="1"/>
</dbReference>
<evidence type="ECO:0000256" key="3">
    <source>
        <dbReference type="ARBA" id="ARBA00022598"/>
    </source>
</evidence>
<comment type="catalytic activity">
    <reaction evidence="20">
        <text>ATP + (deoxyribonucleotide)n-3'-hydroxyl + 5'-phospho-(deoxyribonucleotide)m = (deoxyribonucleotide)n+m + AMP + diphosphate.</text>
        <dbReference type="EC" id="6.5.1.1"/>
    </reaction>
</comment>
<keyword evidence="16" id="KW-0234">DNA repair</keyword>
<keyword evidence="13" id="KW-0239">DNA-directed DNA polymerase</keyword>
<dbReference type="OrthoDB" id="9802472at2"/>
<dbReference type="Gene3D" id="3.30.470.30">
    <property type="entry name" value="DNA ligase/mRNA capping enzyme"/>
    <property type="match status" value="1"/>
</dbReference>
<dbReference type="Pfam" id="PF01068">
    <property type="entry name" value="DNA_ligase_A_M"/>
    <property type="match status" value="1"/>
</dbReference>
<keyword evidence="15" id="KW-0233">DNA recombination</keyword>
<keyword evidence="5" id="KW-0548">Nucleotidyltransferase</keyword>
<dbReference type="GO" id="GO:0004527">
    <property type="term" value="F:exonuclease activity"/>
    <property type="evidence" value="ECO:0007669"/>
    <property type="project" value="UniProtKB-KW"/>
</dbReference>
<keyword evidence="4" id="KW-0808">Transferase</keyword>
<dbReference type="GO" id="GO:0006281">
    <property type="term" value="P:DNA repair"/>
    <property type="evidence" value="ECO:0007669"/>
    <property type="project" value="UniProtKB-KW"/>
</dbReference>
<keyword evidence="8" id="KW-0547">Nucleotide-binding</keyword>
<evidence type="ECO:0000256" key="7">
    <source>
        <dbReference type="ARBA" id="ARBA00022723"/>
    </source>
</evidence>
<evidence type="ECO:0000256" key="9">
    <source>
        <dbReference type="ARBA" id="ARBA00022763"/>
    </source>
</evidence>
<dbReference type="GO" id="GO:0003910">
    <property type="term" value="F:DNA ligase (ATP) activity"/>
    <property type="evidence" value="ECO:0007669"/>
    <property type="project" value="UniProtKB-EC"/>
</dbReference>
<evidence type="ECO:0000256" key="15">
    <source>
        <dbReference type="ARBA" id="ARBA00023172"/>
    </source>
</evidence>
<evidence type="ECO:0000256" key="20">
    <source>
        <dbReference type="ARBA" id="ARBA00034003"/>
    </source>
</evidence>
<keyword evidence="14" id="KW-0238">DNA-binding</keyword>
<evidence type="ECO:0000256" key="4">
    <source>
        <dbReference type="ARBA" id="ARBA00022679"/>
    </source>
</evidence>
<dbReference type="EMBL" id="WRXO01000001">
    <property type="protein sequence ID" value="MVT40329.1"/>
    <property type="molecule type" value="Genomic_DNA"/>
</dbReference>
<keyword evidence="12" id="KW-0067">ATP-binding</keyword>
<evidence type="ECO:0000256" key="6">
    <source>
        <dbReference type="ARBA" id="ARBA00022722"/>
    </source>
</evidence>
<evidence type="ECO:0000256" key="11">
    <source>
        <dbReference type="ARBA" id="ARBA00022839"/>
    </source>
</evidence>
<keyword evidence="7" id="KW-0479">Metal-binding</keyword>
<dbReference type="InterPro" id="IPR012310">
    <property type="entry name" value="DNA_ligase_ATP-dep_cent"/>
</dbReference>
<proteinExistence type="predicted"/>
<evidence type="ECO:0000256" key="5">
    <source>
        <dbReference type="ARBA" id="ARBA00022695"/>
    </source>
</evidence>
<dbReference type="CDD" id="cd07971">
    <property type="entry name" value="OBF_DNA_ligase_LigD"/>
    <property type="match status" value="1"/>
</dbReference>
<feature type="compositionally biased region" description="Low complexity" evidence="21">
    <location>
        <begin position="607"/>
        <end position="621"/>
    </location>
</feature>
<dbReference type="InterPro" id="IPR014144">
    <property type="entry name" value="LigD_PE_domain"/>
</dbReference>
<evidence type="ECO:0000256" key="17">
    <source>
        <dbReference type="ARBA" id="ARBA00023211"/>
    </source>
</evidence>
<feature type="compositionally biased region" description="Basic and acidic residues" evidence="21">
    <location>
        <begin position="16"/>
        <end position="26"/>
    </location>
</feature>
<dbReference type="PROSITE" id="PS50160">
    <property type="entry name" value="DNA_LIGASE_A3"/>
    <property type="match status" value="1"/>
</dbReference>
<dbReference type="InterPro" id="IPR012309">
    <property type="entry name" value="DNA_ligase_ATP-dep_C"/>
</dbReference>
<evidence type="ECO:0000256" key="10">
    <source>
        <dbReference type="ARBA" id="ARBA00022801"/>
    </source>
</evidence>
<dbReference type="Pfam" id="PF04679">
    <property type="entry name" value="DNA_ligase_A_C"/>
    <property type="match status" value="1"/>
</dbReference>
<dbReference type="Gene3D" id="2.40.50.140">
    <property type="entry name" value="Nucleic acid-binding proteins"/>
    <property type="match status" value="1"/>
</dbReference>
<dbReference type="GO" id="GO:0003887">
    <property type="term" value="F:DNA-directed DNA polymerase activity"/>
    <property type="evidence" value="ECO:0007669"/>
    <property type="project" value="UniProtKB-KW"/>
</dbReference>
<dbReference type="Pfam" id="PF21686">
    <property type="entry name" value="LigD_Prim-Pol"/>
    <property type="match status" value="1"/>
</dbReference>
<dbReference type="Pfam" id="PF13298">
    <property type="entry name" value="LigD_N"/>
    <property type="match status" value="1"/>
</dbReference>
<dbReference type="InterPro" id="IPR012340">
    <property type="entry name" value="NA-bd_OB-fold"/>
</dbReference>
<dbReference type="GO" id="GO:0046872">
    <property type="term" value="F:metal ion binding"/>
    <property type="evidence" value="ECO:0007669"/>
    <property type="project" value="UniProtKB-KW"/>
</dbReference>
<reference evidence="23 24" key="1">
    <citation type="submission" date="2019-12" db="EMBL/GenBank/DDBJ databases">
        <title>The draft genomic sequence of strain Chitinophaga oryziterrae JCM 16595.</title>
        <authorList>
            <person name="Zhang X."/>
        </authorList>
    </citation>
    <scope>NUCLEOTIDE SEQUENCE [LARGE SCALE GENOMIC DNA]</scope>
    <source>
        <strain evidence="23 24">JCM 16595</strain>
    </source>
</reference>
<accession>A0A6N8J7Y5</accession>
<comment type="cofactor">
    <cofactor evidence="1">
        <name>Mn(2+)</name>
        <dbReference type="ChEBI" id="CHEBI:29035"/>
    </cofactor>
</comment>
<dbReference type="SUPFAM" id="SSF50249">
    <property type="entry name" value="Nucleic acid-binding proteins"/>
    <property type="match status" value="1"/>
</dbReference>
<keyword evidence="11" id="KW-0269">Exonuclease</keyword>
<evidence type="ECO:0000313" key="23">
    <source>
        <dbReference type="EMBL" id="MVT40329.1"/>
    </source>
</evidence>
<dbReference type="EC" id="6.5.1.1" evidence="2"/>
<comment type="caution">
    <text evidence="23">The sequence shown here is derived from an EMBL/GenBank/DDBJ whole genome shotgun (WGS) entry which is preliminary data.</text>
</comment>
<protein>
    <recommendedName>
        <fullName evidence="2">DNA ligase (ATP)</fullName>
        <ecNumber evidence="2">6.5.1.1</ecNumber>
    </recommendedName>
    <alternativeName>
        <fullName evidence="19">NHEJ DNA polymerase</fullName>
    </alternativeName>
</protein>
<dbReference type="InterPro" id="IPR014146">
    <property type="entry name" value="LigD_ligase_dom"/>
</dbReference>
<evidence type="ECO:0000256" key="14">
    <source>
        <dbReference type="ARBA" id="ARBA00023125"/>
    </source>
</evidence>
<organism evidence="23 24">
    <name type="scientific">Chitinophaga oryziterrae</name>
    <dbReference type="NCBI Taxonomy" id="1031224"/>
    <lineage>
        <taxon>Bacteria</taxon>
        <taxon>Pseudomonadati</taxon>
        <taxon>Bacteroidota</taxon>
        <taxon>Chitinophagia</taxon>
        <taxon>Chitinophagales</taxon>
        <taxon>Chitinophagaceae</taxon>
        <taxon>Chitinophaga</taxon>
    </lineage>
</organism>
<dbReference type="InterPro" id="IPR014145">
    <property type="entry name" value="LigD_pol_dom"/>
</dbReference>
<evidence type="ECO:0000259" key="22">
    <source>
        <dbReference type="PROSITE" id="PS50160"/>
    </source>
</evidence>
<dbReference type="NCBIfam" id="TIGR02777">
    <property type="entry name" value="LigD_PE_dom"/>
    <property type="match status" value="1"/>
</dbReference>
<feature type="region of interest" description="Disordered" evidence="21">
    <location>
        <begin position="1"/>
        <end position="26"/>
    </location>
</feature>
<name>A0A6N8J7Y5_9BACT</name>
<dbReference type="PANTHER" id="PTHR42705:SF2">
    <property type="entry name" value="BIFUNCTIONAL NON-HOMOLOGOUS END JOINING PROTEIN LIGD"/>
    <property type="match status" value="1"/>
</dbReference>
<keyword evidence="10" id="KW-0378">Hydrolase</keyword>
<dbReference type="NCBIfam" id="TIGR02779">
    <property type="entry name" value="NHEJ_ligase_lig"/>
    <property type="match status" value="1"/>
</dbReference>
<dbReference type="AlphaFoldDB" id="A0A6N8J7Y5"/>
<dbReference type="Gene3D" id="3.30.1490.70">
    <property type="match status" value="1"/>
</dbReference>
<dbReference type="NCBIfam" id="TIGR02776">
    <property type="entry name" value="NHEJ_ligase_prk"/>
    <property type="match status" value="1"/>
</dbReference>
<evidence type="ECO:0000256" key="18">
    <source>
        <dbReference type="ARBA" id="ARBA00023268"/>
    </source>
</evidence>
<evidence type="ECO:0000256" key="12">
    <source>
        <dbReference type="ARBA" id="ARBA00022840"/>
    </source>
</evidence>
<dbReference type="PANTHER" id="PTHR42705">
    <property type="entry name" value="BIFUNCTIONAL NON-HOMOLOGOUS END JOINING PROTEIN LIGD"/>
    <property type="match status" value="1"/>
</dbReference>
<evidence type="ECO:0000313" key="24">
    <source>
        <dbReference type="Proteomes" id="UP000468388"/>
    </source>
</evidence>
<evidence type="ECO:0000256" key="13">
    <source>
        <dbReference type="ARBA" id="ARBA00022932"/>
    </source>
</evidence>
<keyword evidence="3 23" id="KW-0436">Ligase</keyword>
<dbReference type="GO" id="GO:0006310">
    <property type="term" value="P:DNA recombination"/>
    <property type="evidence" value="ECO:0007669"/>
    <property type="project" value="UniProtKB-KW"/>
</dbReference>
<evidence type="ECO:0000256" key="8">
    <source>
        <dbReference type="ARBA" id="ARBA00022741"/>
    </source>
</evidence>
<dbReference type="GO" id="GO:0003677">
    <property type="term" value="F:DNA binding"/>
    <property type="evidence" value="ECO:0007669"/>
    <property type="project" value="UniProtKB-KW"/>
</dbReference>
<dbReference type="GO" id="GO:0005524">
    <property type="term" value="F:ATP binding"/>
    <property type="evidence" value="ECO:0007669"/>
    <property type="project" value="UniProtKB-KW"/>
</dbReference>
<dbReference type="CDD" id="cd07906">
    <property type="entry name" value="Adenylation_DNA_ligase_LigD_LigC"/>
    <property type="match status" value="1"/>
</dbReference>
<keyword evidence="6" id="KW-0540">Nuclease</keyword>
<feature type="domain" description="ATP-dependent DNA ligase family profile" evidence="22">
    <location>
        <begin position="355"/>
        <end position="490"/>
    </location>
</feature>
<dbReference type="RefSeq" id="WP_157298964.1">
    <property type="nucleotide sequence ID" value="NZ_BAAAZB010000005.1"/>
</dbReference>